<organism evidence="2 3">
    <name type="scientific">Trifolium medium</name>
    <dbReference type="NCBI Taxonomy" id="97028"/>
    <lineage>
        <taxon>Eukaryota</taxon>
        <taxon>Viridiplantae</taxon>
        <taxon>Streptophyta</taxon>
        <taxon>Embryophyta</taxon>
        <taxon>Tracheophyta</taxon>
        <taxon>Spermatophyta</taxon>
        <taxon>Magnoliopsida</taxon>
        <taxon>eudicotyledons</taxon>
        <taxon>Gunneridae</taxon>
        <taxon>Pentapetalae</taxon>
        <taxon>rosids</taxon>
        <taxon>fabids</taxon>
        <taxon>Fabales</taxon>
        <taxon>Fabaceae</taxon>
        <taxon>Papilionoideae</taxon>
        <taxon>50 kb inversion clade</taxon>
        <taxon>NPAAA clade</taxon>
        <taxon>Hologalegina</taxon>
        <taxon>IRL clade</taxon>
        <taxon>Trifolieae</taxon>
        <taxon>Trifolium</taxon>
    </lineage>
</organism>
<reference evidence="2 3" key="1">
    <citation type="journal article" date="2018" name="Front. Plant Sci.">
        <title>Red Clover (Trifolium pratense) and Zigzag Clover (T. medium) - A Picture of Genomic Similarities and Differences.</title>
        <authorList>
            <person name="Dluhosova J."/>
            <person name="Istvanek J."/>
            <person name="Nedelnik J."/>
            <person name="Repkova J."/>
        </authorList>
    </citation>
    <scope>NUCLEOTIDE SEQUENCE [LARGE SCALE GENOMIC DNA]</scope>
    <source>
        <strain evidence="3">cv. 10/8</strain>
        <tissue evidence="2">Leaf</tissue>
    </source>
</reference>
<keyword evidence="1" id="KW-0472">Membrane</keyword>
<feature type="non-terminal residue" evidence="2">
    <location>
        <position position="1"/>
    </location>
</feature>
<evidence type="ECO:0000256" key="1">
    <source>
        <dbReference type="SAM" id="Phobius"/>
    </source>
</evidence>
<accession>A0A392PKV1</accession>
<dbReference type="Proteomes" id="UP000265520">
    <property type="component" value="Unassembled WGS sequence"/>
</dbReference>
<feature type="transmembrane region" description="Helical" evidence="1">
    <location>
        <begin position="38"/>
        <end position="57"/>
    </location>
</feature>
<name>A0A392PKV1_9FABA</name>
<evidence type="ECO:0000313" key="3">
    <source>
        <dbReference type="Proteomes" id="UP000265520"/>
    </source>
</evidence>
<evidence type="ECO:0000313" key="2">
    <source>
        <dbReference type="EMBL" id="MCI11926.1"/>
    </source>
</evidence>
<sequence>YNPLFTATVLQRITTDHVDSGQVRSLTNSGQEVPPPSFLYSGFAFLCSTAVVLYLVVS</sequence>
<dbReference type="EMBL" id="LXQA010082069">
    <property type="protein sequence ID" value="MCI11926.1"/>
    <property type="molecule type" value="Genomic_DNA"/>
</dbReference>
<keyword evidence="1" id="KW-1133">Transmembrane helix</keyword>
<keyword evidence="1" id="KW-0812">Transmembrane</keyword>
<comment type="caution">
    <text evidence="2">The sequence shown here is derived from an EMBL/GenBank/DDBJ whole genome shotgun (WGS) entry which is preliminary data.</text>
</comment>
<dbReference type="AlphaFoldDB" id="A0A392PKV1"/>
<keyword evidence="3" id="KW-1185">Reference proteome</keyword>
<proteinExistence type="predicted"/>
<protein>
    <submittedName>
        <fullName evidence="2">Uncharacterized protein</fullName>
    </submittedName>
</protein>